<feature type="transmembrane region" description="Helical" evidence="1">
    <location>
        <begin position="203"/>
        <end position="222"/>
    </location>
</feature>
<feature type="transmembrane region" description="Helical" evidence="1">
    <location>
        <begin position="21"/>
        <end position="43"/>
    </location>
</feature>
<accession>A0A2H3BC16</accession>
<name>A0A2H3BC16_9AGAR</name>
<organism evidence="2 3">
    <name type="scientific">Armillaria solidipes</name>
    <dbReference type="NCBI Taxonomy" id="1076256"/>
    <lineage>
        <taxon>Eukaryota</taxon>
        <taxon>Fungi</taxon>
        <taxon>Dikarya</taxon>
        <taxon>Basidiomycota</taxon>
        <taxon>Agaricomycotina</taxon>
        <taxon>Agaricomycetes</taxon>
        <taxon>Agaricomycetidae</taxon>
        <taxon>Agaricales</taxon>
        <taxon>Marasmiineae</taxon>
        <taxon>Physalacriaceae</taxon>
        <taxon>Armillaria</taxon>
    </lineage>
</organism>
<dbReference type="EMBL" id="KZ293451">
    <property type="protein sequence ID" value="PBK64562.1"/>
    <property type="molecule type" value="Genomic_DNA"/>
</dbReference>
<evidence type="ECO:0000313" key="2">
    <source>
        <dbReference type="EMBL" id="PBK64562.1"/>
    </source>
</evidence>
<feature type="transmembrane region" description="Helical" evidence="1">
    <location>
        <begin position="163"/>
        <end position="183"/>
    </location>
</feature>
<proteinExistence type="predicted"/>
<evidence type="ECO:0000313" key="3">
    <source>
        <dbReference type="Proteomes" id="UP000218334"/>
    </source>
</evidence>
<gene>
    <name evidence="2" type="ORF">ARMSODRAFT_962094</name>
</gene>
<sequence>MSLINPIIAVFDYTLQPVAPFTWFGLPITTLDVVAAFRLCLILRQIKEVLHREHVSKAGHSLVENRSFARSALTTFTVVFGGEVMTSPLLGVPCSFMVSGTSTVFYTLMQALVDALPVVPAPVFEMELPLSIVDGFTRAFLLCDLIPPVVTANASSKISNSSWTLLVTSLVAANGGFFLTNLFSFMNPTPMMLQTPPELLPYGWTAADLWCAPAITGLYALLTHAQPFWAEAHTFIVDLLNGGAVSEKVVQPVDNDTARAVCAVLLAGLFAGRTVKNFRHLWQPKLKVKTL</sequence>
<keyword evidence="3" id="KW-1185">Reference proteome</keyword>
<protein>
    <submittedName>
        <fullName evidence="2">Uncharacterized protein</fullName>
    </submittedName>
</protein>
<keyword evidence="1" id="KW-0472">Membrane</keyword>
<evidence type="ECO:0000256" key="1">
    <source>
        <dbReference type="SAM" id="Phobius"/>
    </source>
</evidence>
<keyword evidence="1" id="KW-0812">Transmembrane</keyword>
<reference evidence="3" key="1">
    <citation type="journal article" date="2017" name="Nat. Ecol. Evol.">
        <title>Genome expansion and lineage-specific genetic innovations in the forest pathogenic fungi Armillaria.</title>
        <authorList>
            <person name="Sipos G."/>
            <person name="Prasanna A.N."/>
            <person name="Walter M.C."/>
            <person name="O'Connor E."/>
            <person name="Balint B."/>
            <person name="Krizsan K."/>
            <person name="Kiss B."/>
            <person name="Hess J."/>
            <person name="Varga T."/>
            <person name="Slot J."/>
            <person name="Riley R."/>
            <person name="Boka B."/>
            <person name="Rigling D."/>
            <person name="Barry K."/>
            <person name="Lee J."/>
            <person name="Mihaltcheva S."/>
            <person name="LaButti K."/>
            <person name="Lipzen A."/>
            <person name="Waldron R."/>
            <person name="Moloney N.M."/>
            <person name="Sperisen C."/>
            <person name="Kredics L."/>
            <person name="Vagvoelgyi C."/>
            <person name="Patrignani A."/>
            <person name="Fitzpatrick D."/>
            <person name="Nagy I."/>
            <person name="Doyle S."/>
            <person name="Anderson J.B."/>
            <person name="Grigoriev I.V."/>
            <person name="Gueldener U."/>
            <person name="Muensterkoetter M."/>
            <person name="Nagy L.G."/>
        </authorList>
    </citation>
    <scope>NUCLEOTIDE SEQUENCE [LARGE SCALE GENOMIC DNA]</scope>
    <source>
        <strain evidence="3">28-4</strain>
    </source>
</reference>
<dbReference type="Proteomes" id="UP000218334">
    <property type="component" value="Unassembled WGS sequence"/>
</dbReference>
<keyword evidence="1" id="KW-1133">Transmembrane helix</keyword>
<dbReference type="AlphaFoldDB" id="A0A2H3BC16"/>